<evidence type="ECO:0000256" key="7">
    <source>
        <dbReference type="ARBA" id="ARBA00023170"/>
    </source>
</evidence>
<dbReference type="GeneID" id="108623590"/>
<evidence type="ECO:0000256" key="6">
    <source>
        <dbReference type="ARBA" id="ARBA00023136"/>
    </source>
</evidence>
<dbReference type="PANTHER" id="PTHR24241:SF76">
    <property type="entry name" value="NEUROPEPTIDE SIFAMIDE RECEPTOR"/>
    <property type="match status" value="1"/>
</dbReference>
<feature type="transmembrane region" description="Helical" evidence="8">
    <location>
        <begin position="148"/>
        <end position="166"/>
    </location>
</feature>
<sequence>MEMEISFPVMPTTPPRMGPTKINTIVSNIPLSDARVINLILLVLGASLNFLILIVIVSRSCSRTPMNMFIISLAFSNMVILIEPLEETIRWFFGVDMKLNMDYVCMISFDVSVVTIALIKFMQYIRMFQEQVPCAQALLKNFTAMKGIVLVWSATIISLAIGLHIYDFFEGDMADIYVWNTIMFIAMPVIISLALDALIIYELFILKSIEGEWRWKEVRHYIMLIIIAIAFLAVRTPYRLARAINFIEPKASCCTAKKRELLYFIAKTYPTVFSLIYIALSNEFQEVIQILKSKCKRSEELTVVIV</sequence>
<evidence type="ECO:0000313" key="10">
    <source>
        <dbReference type="Proteomes" id="UP000694925"/>
    </source>
</evidence>
<feature type="transmembrane region" description="Helical" evidence="8">
    <location>
        <begin position="36"/>
        <end position="57"/>
    </location>
</feature>
<dbReference type="PRINTS" id="PR00237">
    <property type="entry name" value="GPCRRHODOPSN"/>
</dbReference>
<evidence type="ECO:0000256" key="1">
    <source>
        <dbReference type="ARBA" id="ARBA00004651"/>
    </source>
</evidence>
<dbReference type="GO" id="GO:0005886">
    <property type="term" value="C:plasma membrane"/>
    <property type="evidence" value="ECO:0007669"/>
    <property type="project" value="UniProtKB-SubCell"/>
</dbReference>
<dbReference type="InterPro" id="IPR017452">
    <property type="entry name" value="GPCR_Rhodpsn_7TM"/>
</dbReference>
<evidence type="ECO:0000256" key="3">
    <source>
        <dbReference type="ARBA" id="ARBA00022475"/>
    </source>
</evidence>
<reference evidence="11" key="1">
    <citation type="submission" date="2025-08" db="UniProtKB">
        <authorList>
            <consortium name="RefSeq"/>
        </authorList>
    </citation>
    <scope>IDENTIFICATION</scope>
    <source>
        <tissue evidence="11">Whole body</tissue>
    </source>
</reference>
<dbReference type="GO" id="GO:0042277">
    <property type="term" value="F:peptide binding"/>
    <property type="evidence" value="ECO:0007669"/>
    <property type="project" value="TreeGrafter"/>
</dbReference>
<evidence type="ECO:0000313" key="11">
    <source>
        <dbReference type="RefSeq" id="XP_017877674.1"/>
    </source>
</evidence>
<feature type="transmembrane region" description="Helical" evidence="8">
    <location>
        <begin position="221"/>
        <end position="241"/>
    </location>
</feature>
<dbReference type="GO" id="GO:0004930">
    <property type="term" value="F:G protein-coupled receptor activity"/>
    <property type="evidence" value="ECO:0007669"/>
    <property type="project" value="InterPro"/>
</dbReference>
<accession>A0AAJ7IVQ7</accession>
<comment type="subcellular location">
    <subcellularLocation>
        <location evidence="1">Cell membrane</location>
        <topology evidence="1">Multi-pass membrane protein</topology>
    </subcellularLocation>
</comment>
<keyword evidence="6 8" id="KW-0472">Membrane</keyword>
<evidence type="ECO:0000256" key="5">
    <source>
        <dbReference type="ARBA" id="ARBA00022989"/>
    </source>
</evidence>
<keyword evidence="3" id="KW-1003">Cell membrane</keyword>
<dbReference type="PANTHER" id="PTHR24241">
    <property type="entry name" value="NEUROPEPTIDE RECEPTOR-RELATED G-PROTEIN COUPLED RECEPTOR"/>
    <property type="match status" value="1"/>
</dbReference>
<feature type="transmembrane region" description="Helical" evidence="8">
    <location>
        <begin position="178"/>
        <end position="201"/>
    </location>
</feature>
<keyword evidence="10" id="KW-1185">Reference proteome</keyword>
<dbReference type="PROSITE" id="PS50262">
    <property type="entry name" value="G_PROTEIN_RECEP_F1_2"/>
    <property type="match status" value="1"/>
</dbReference>
<evidence type="ECO:0000256" key="8">
    <source>
        <dbReference type="SAM" id="Phobius"/>
    </source>
</evidence>
<keyword evidence="5 8" id="KW-1133">Transmembrane helix</keyword>
<proteinExistence type="inferred from homology"/>
<evidence type="ECO:0000259" key="9">
    <source>
        <dbReference type="PROSITE" id="PS50262"/>
    </source>
</evidence>
<dbReference type="RefSeq" id="XP_017877674.1">
    <property type="nucleotide sequence ID" value="XM_018022185.2"/>
</dbReference>
<feature type="transmembrane region" description="Helical" evidence="8">
    <location>
        <begin position="64"/>
        <end position="81"/>
    </location>
</feature>
<dbReference type="InterPro" id="IPR000276">
    <property type="entry name" value="GPCR_Rhodpsn"/>
</dbReference>
<evidence type="ECO:0000256" key="4">
    <source>
        <dbReference type="ARBA" id="ARBA00022692"/>
    </source>
</evidence>
<dbReference type="AlphaFoldDB" id="A0AAJ7IVQ7"/>
<gene>
    <name evidence="11" type="primary">LOC108623590</name>
</gene>
<organism evidence="10 11">
    <name type="scientific">Ceratina calcarata</name>
    <dbReference type="NCBI Taxonomy" id="156304"/>
    <lineage>
        <taxon>Eukaryota</taxon>
        <taxon>Metazoa</taxon>
        <taxon>Ecdysozoa</taxon>
        <taxon>Arthropoda</taxon>
        <taxon>Hexapoda</taxon>
        <taxon>Insecta</taxon>
        <taxon>Pterygota</taxon>
        <taxon>Neoptera</taxon>
        <taxon>Endopterygota</taxon>
        <taxon>Hymenoptera</taxon>
        <taxon>Apocrita</taxon>
        <taxon>Aculeata</taxon>
        <taxon>Apoidea</taxon>
        <taxon>Anthophila</taxon>
        <taxon>Apidae</taxon>
        <taxon>Ceratina</taxon>
        <taxon>Zadontomerus</taxon>
    </lineage>
</organism>
<comment type="similarity">
    <text evidence="2">Belongs to the G-protein coupled receptor 1 family.</text>
</comment>
<dbReference type="GO" id="GO:0032870">
    <property type="term" value="P:cellular response to hormone stimulus"/>
    <property type="evidence" value="ECO:0007669"/>
    <property type="project" value="TreeGrafter"/>
</dbReference>
<feature type="transmembrane region" description="Helical" evidence="8">
    <location>
        <begin position="101"/>
        <end position="119"/>
    </location>
</feature>
<dbReference type="Gene3D" id="1.20.1070.10">
    <property type="entry name" value="Rhodopsin 7-helix transmembrane proteins"/>
    <property type="match status" value="1"/>
</dbReference>
<protein>
    <submittedName>
        <fullName evidence="11">Uncharacterized protein LOC108623590</fullName>
    </submittedName>
</protein>
<dbReference type="SUPFAM" id="SSF81321">
    <property type="entry name" value="Family A G protein-coupled receptor-like"/>
    <property type="match status" value="1"/>
</dbReference>
<keyword evidence="4 8" id="KW-0812">Transmembrane</keyword>
<dbReference type="Proteomes" id="UP000694925">
    <property type="component" value="Unplaced"/>
</dbReference>
<name>A0AAJ7IVQ7_9HYME</name>
<evidence type="ECO:0000256" key="2">
    <source>
        <dbReference type="ARBA" id="ARBA00010663"/>
    </source>
</evidence>
<feature type="domain" description="G-protein coupled receptors family 1 profile" evidence="9">
    <location>
        <begin position="48"/>
        <end position="277"/>
    </location>
</feature>
<keyword evidence="7" id="KW-0675">Receptor</keyword>
<dbReference type="KEGG" id="ccal:108623590"/>